<dbReference type="PRINTS" id="PR00405">
    <property type="entry name" value="REVINTRACTNG"/>
</dbReference>
<accession>A0A2G8SAJ8</accession>
<protein>
    <recommendedName>
        <fullName evidence="3">Arf-GAP domain-containing protein</fullName>
    </recommendedName>
</protein>
<dbReference type="AlphaFoldDB" id="A0A2G8SAJ8"/>
<name>A0A2G8SAJ8_9APHY</name>
<dbReference type="PROSITE" id="PS50115">
    <property type="entry name" value="ARFGAP"/>
    <property type="match status" value="1"/>
</dbReference>
<dbReference type="InterPro" id="IPR001164">
    <property type="entry name" value="ArfGAP_dom"/>
</dbReference>
<organism evidence="4 5">
    <name type="scientific">Ganoderma sinense ZZ0214-1</name>
    <dbReference type="NCBI Taxonomy" id="1077348"/>
    <lineage>
        <taxon>Eukaryota</taxon>
        <taxon>Fungi</taxon>
        <taxon>Dikarya</taxon>
        <taxon>Basidiomycota</taxon>
        <taxon>Agaricomycotina</taxon>
        <taxon>Agaricomycetes</taxon>
        <taxon>Polyporales</taxon>
        <taxon>Polyporaceae</taxon>
        <taxon>Ganoderma</taxon>
    </lineage>
</organism>
<evidence type="ECO:0000256" key="1">
    <source>
        <dbReference type="PROSITE-ProRule" id="PRU00288"/>
    </source>
</evidence>
<dbReference type="FunFam" id="1.10.220.150:FF:000010">
    <property type="entry name" value="Stromal membrane-associated protein"/>
    <property type="match status" value="1"/>
</dbReference>
<comment type="caution">
    <text evidence="4">The sequence shown here is derived from an EMBL/GenBank/DDBJ whole genome shotgun (WGS) entry which is preliminary data.</text>
</comment>
<dbReference type="STRING" id="1077348.A0A2G8SAJ8"/>
<keyword evidence="1" id="KW-0479">Metal-binding</keyword>
<dbReference type="GO" id="GO:0005096">
    <property type="term" value="F:GTPase activator activity"/>
    <property type="evidence" value="ECO:0007669"/>
    <property type="project" value="InterPro"/>
</dbReference>
<sequence>MSNKQDKATTERHARTLRELLKRPENKTCADCKRNDPRWASWNLGVFLCIRCSGIHRSMGTHISKVKSVDLDVWTPEQMASIQKWGNRRANLYWEAHLRQGHIPPDHKMESYIRSKYESKRWAREGPPPQDPAVLDGDTPAPDPAPTQAVPAAAQVAPPTHASRASVSSVNATRTQQPHQLLSTAVTASRQTAAPALVAPQQQQPQAAPQARQQQSQSAAVDLFSLDFHAPATAQAAPQEQQPKKDVKAEIMSLFSTAAPAQPNPMVYAQQQQQQQAAAFGGAGFFGAQPQAQAQGQFGGLGGFGAQQNVWGPIVQQQPQPQTSMMGNAGVGMWGVNSGWNAAPAAPVQPDIWSTPSMGVGAGAGAGAQQNLFSTSDVWSTPAATTATTAGGFGGAPAQKKDDAFGDLWGGFK</sequence>
<feature type="compositionally biased region" description="Low complexity" evidence="2">
    <location>
        <begin position="146"/>
        <end position="159"/>
    </location>
</feature>
<dbReference type="OrthoDB" id="10266696at2759"/>
<dbReference type="InterPro" id="IPR038508">
    <property type="entry name" value="ArfGAP_dom_sf"/>
</dbReference>
<dbReference type="SMART" id="SM00105">
    <property type="entry name" value="ArfGap"/>
    <property type="match status" value="1"/>
</dbReference>
<dbReference type="InterPro" id="IPR051718">
    <property type="entry name" value="ARF_GTPase-activating"/>
</dbReference>
<reference evidence="4 5" key="1">
    <citation type="journal article" date="2015" name="Sci. Rep.">
        <title>Chromosome-level genome map provides insights into diverse defense mechanisms in the medicinal fungus Ganoderma sinense.</title>
        <authorList>
            <person name="Zhu Y."/>
            <person name="Xu J."/>
            <person name="Sun C."/>
            <person name="Zhou S."/>
            <person name="Xu H."/>
            <person name="Nelson D.R."/>
            <person name="Qian J."/>
            <person name="Song J."/>
            <person name="Luo H."/>
            <person name="Xiang L."/>
            <person name="Li Y."/>
            <person name="Xu Z."/>
            <person name="Ji A."/>
            <person name="Wang L."/>
            <person name="Lu S."/>
            <person name="Hayward A."/>
            <person name="Sun W."/>
            <person name="Li X."/>
            <person name="Schwartz D.C."/>
            <person name="Wang Y."/>
            <person name="Chen S."/>
        </authorList>
    </citation>
    <scope>NUCLEOTIDE SEQUENCE [LARGE SCALE GENOMIC DNA]</scope>
    <source>
        <strain evidence="4 5">ZZ0214-1</strain>
    </source>
</reference>
<evidence type="ECO:0000313" key="5">
    <source>
        <dbReference type="Proteomes" id="UP000230002"/>
    </source>
</evidence>
<dbReference type="CDD" id="cd08839">
    <property type="entry name" value="ArfGap_SMAP"/>
    <property type="match status" value="1"/>
</dbReference>
<gene>
    <name evidence="4" type="ORF">GSI_06947</name>
</gene>
<dbReference type="InterPro" id="IPR037278">
    <property type="entry name" value="ARFGAP/RecO"/>
</dbReference>
<dbReference type="EMBL" id="AYKW01000013">
    <property type="protein sequence ID" value="PIL30779.1"/>
    <property type="molecule type" value="Genomic_DNA"/>
</dbReference>
<dbReference type="PANTHER" id="PTHR45705">
    <property type="entry name" value="FI20236P1"/>
    <property type="match status" value="1"/>
</dbReference>
<feature type="domain" description="Arf-GAP" evidence="3">
    <location>
        <begin position="14"/>
        <end position="132"/>
    </location>
</feature>
<proteinExistence type="predicted"/>
<dbReference type="GO" id="GO:0005737">
    <property type="term" value="C:cytoplasm"/>
    <property type="evidence" value="ECO:0007669"/>
    <property type="project" value="TreeGrafter"/>
</dbReference>
<dbReference type="Pfam" id="PF01412">
    <property type="entry name" value="ArfGap"/>
    <property type="match status" value="1"/>
</dbReference>
<feature type="region of interest" description="Disordered" evidence="2">
    <location>
        <begin position="196"/>
        <end position="219"/>
    </location>
</feature>
<keyword evidence="1" id="KW-0862">Zinc</keyword>
<feature type="region of interest" description="Disordered" evidence="2">
    <location>
        <begin position="120"/>
        <end position="179"/>
    </location>
</feature>
<keyword evidence="1" id="KW-0863">Zinc-finger</keyword>
<dbReference type="GO" id="GO:0008270">
    <property type="term" value="F:zinc ion binding"/>
    <property type="evidence" value="ECO:0007669"/>
    <property type="project" value="UniProtKB-KW"/>
</dbReference>
<dbReference type="Gene3D" id="1.10.220.150">
    <property type="entry name" value="Arf GTPase activating protein"/>
    <property type="match status" value="1"/>
</dbReference>
<dbReference type="InterPro" id="IPR044732">
    <property type="entry name" value="ArfGAP_SMAP1-like"/>
</dbReference>
<keyword evidence="5" id="KW-1185">Reference proteome</keyword>
<evidence type="ECO:0000256" key="2">
    <source>
        <dbReference type="SAM" id="MobiDB-lite"/>
    </source>
</evidence>
<dbReference type="PANTHER" id="PTHR45705:SF14">
    <property type="entry name" value="ARF-GAP DOMAIN-CONTAINING PROTEIN"/>
    <property type="match status" value="1"/>
</dbReference>
<dbReference type="Proteomes" id="UP000230002">
    <property type="component" value="Unassembled WGS sequence"/>
</dbReference>
<evidence type="ECO:0000313" key="4">
    <source>
        <dbReference type="EMBL" id="PIL30779.1"/>
    </source>
</evidence>
<feature type="compositionally biased region" description="Polar residues" evidence="2">
    <location>
        <begin position="163"/>
        <end position="179"/>
    </location>
</feature>
<dbReference type="SUPFAM" id="SSF57863">
    <property type="entry name" value="ArfGap/RecO-like zinc finger"/>
    <property type="match status" value="1"/>
</dbReference>
<evidence type="ECO:0000259" key="3">
    <source>
        <dbReference type="PROSITE" id="PS50115"/>
    </source>
</evidence>